<feature type="transmembrane region" description="Helical" evidence="4">
    <location>
        <begin position="21"/>
        <end position="46"/>
    </location>
</feature>
<proteinExistence type="predicted"/>
<dbReference type="GO" id="GO:0005524">
    <property type="term" value="F:ATP binding"/>
    <property type="evidence" value="ECO:0007669"/>
    <property type="project" value="UniProtKB-UniRule"/>
</dbReference>
<reference evidence="6" key="1">
    <citation type="submission" date="2020-10" db="EMBL/GenBank/DDBJ databases">
        <authorList>
            <person name="Gilroy R."/>
        </authorList>
    </citation>
    <scope>NUCLEOTIDE SEQUENCE</scope>
    <source>
        <strain evidence="6">CHK191-8634</strain>
    </source>
</reference>
<dbReference type="PROSITE" id="PS50901">
    <property type="entry name" value="FTSK"/>
    <property type="match status" value="1"/>
</dbReference>
<dbReference type="Gene3D" id="3.40.50.300">
    <property type="entry name" value="P-loop containing nucleotide triphosphate hydrolases"/>
    <property type="match status" value="1"/>
</dbReference>
<evidence type="ECO:0000313" key="7">
    <source>
        <dbReference type="Proteomes" id="UP000824073"/>
    </source>
</evidence>
<dbReference type="Proteomes" id="UP000824073">
    <property type="component" value="Unassembled WGS sequence"/>
</dbReference>
<gene>
    <name evidence="6" type="ORF">IAB67_05430</name>
</gene>
<keyword evidence="6" id="KW-0238">DNA-binding</keyword>
<name>A0A9D1LLP2_9CLOT</name>
<organism evidence="6 7">
    <name type="scientific">Candidatus Ventrousia excrementavium</name>
    <dbReference type="NCBI Taxonomy" id="2840961"/>
    <lineage>
        <taxon>Bacteria</taxon>
        <taxon>Bacillati</taxon>
        <taxon>Bacillota</taxon>
        <taxon>Clostridia</taxon>
        <taxon>Eubacteriales</taxon>
        <taxon>Clostridiaceae</taxon>
        <taxon>Clostridiaceae incertae sedis</taxon>
        <taxon>Candidatus Ventrousia</taxon>
    </lineage>
</organism>
<evidence type="ECO:0000256" key="3">
    <source>
        <dbReference type="PROSITE-ProRule" id="PRU00289"/>
    </source>
</evidence>
<keyword evidence="4" id="KW-1133">Transmembrane helix</keyword>
<protein>
    <submittedName>
        <fullName evidence="6">Type IV secretion system DNA-binding domain-containing protein</fullName>
    </submittedName>
</protein>
<keyword evidence="1 3" id="KW-0547">Nucleotide-binding</keyword>
<dbReference type="PANTHER" id="PTHR22683">
    <property type="entry name" value="SPORULATION PROTEIN RELATED"/>
    <property type="match status" value="1"/>
</dbReference>
<reference evidence="6" key="2">
    <citation type="journal article" date="2021" name="PeerJ">
        <title>Extensive microbial diversity within the chicken gut microbiome revealed by metagenomics and culture.</title>
        <authorList>
            <person name="Gilroy R."/>
            <person name="Ravi A."/>
            <person name="Getino M."/>
            <person name="Pursley I."/>
            <person name="Horton D.L."/>
            <person name="Alikhan N.F."/>
            <person name="Baker D."/>
            <person name="Gharbi K."/>
            <person name="Hall N."/>
            <person name="Watson M."/>
            <person name="Adriaenssens E.M."/>
            <person name="Foster-Nyarko E."/>
            <person name="Jarju S."/>
            <person name="Secka A."/>
            <person name="Antonio M."/>
            <person name="Oren A."/>
            <person name="Chaudhuri R.R."/>
            <person name="La Ragione R."/>
            <person name="Hildebrand F."/>
            <person name="Pallen M.J."/>
        </authorList>
    </citation>
    <scope>NUCLEOTIDE SEQUENCE</scope>
    <source>
        <strain evidence="6">CHK191-8634</strain>
    </source>
</reference>
<evidence type="ECO:0000313" key="6">
    <source>
        <dbReference type="EMBL" id="HIU43722.1"/>
    </source>
</evidence>
<evidence type="ECO:0000256" key="4">
    <source>
        <dbReference type="SAM" id="Phobius"/>
    </source>
</evidence>
<keyword evidence="4" id="KW-0812">Transmembrane</keyword>
<dbReference type="InterPro" id="IPR027417">
    <property type="entry name" value="P-loop_NTPase"/>
</dbReference>
<evidence type="ECO:0000256" key="2">
    <source>
        <dbReference type="ARBA" id="ARBA00022840"/>
    </source>
</evidence>
<comment type="caution">
    <text evidence="6">The sequence shown here is derived from an EMBL/GenBank/DDBJ whole genome shotgun (WGS) entry which is preliminary data.</text>
</comment>
<dbReference type="SUPFAM" id="SSF52540">
    <property type="entry name" value="P-loop containing nucleoside triphosphate hydrolases"/>
    <property type="match status" value="1"/>
</dbReference>
<dbReference type="GO" id="GO:0003677">
    <property type="term" value="F:DNA binding"/>
    <property type="evidence" value="ECO:0007669"/>
    <property type="project" value="UniProtKB-KW"/>
</dbReference>
<dbReference type="CDD" id="cd01127">
    <property type="entry name" value="TrwB_TraG_TraD_VirD4"/>
    <property type="match status" value="1"/>
</dbReference>
<evidence type="ECO:0000259" key="5">
    <source>
        <dbReference type="PROSITE" id="PS50901"/>
    </source>
</evidence>
<sequence>MTQNEKFQIQRRTARRNFWQRWGGVSALSPRLLFIPLYLAGAVYVWSRQDAISTHAGHMELISPVLQAVMTHALASYLLTGGVALAVLLVYPFGRKAAHDQLQSIGLVNHAGMAPTLLRKRRDRDHPRVTVWEFQNQSIPLTAWEDKRAAIEAALDVSIVKMTYGKGKSRVLVYAVPAQVFLPEVLPWQDEYLSPESFVLVLGESLLGPVTVNLAHIPHILLGGSTGSGKSVLLKLLLMQALRKGAEVCIADFKGGVDFPRAWRERCRMCFEESDLLNLLGSLVDELNRRKALFGAEGWPDLDAYNEAAGETLPRLIFACDEVAEVLDRTGADSERKKLLGQIENRLATIARLGRAFGIHLILATQRPDANIIPGQIKNNMDFRVCGRADSVLSQIILDNTSAAEQIPKGARGRFITGDGTVFQGYLFDETTALGRAGGVNIQQ</sequence>
<accession>A0A9D1LLP2</accession>
<feature type="binding site" evidence="3">
    <location>
        <begin position="224"/>
        <end position="231"/>
    </location>
    <ligand>
        <name>ATP</name>
        <dbReference type="ChEBI" id="CHEBI:30616"/>
    </ligand>
</feature>
<keyword evidence="4" id="KW-0472">Membrane</keyword>
<dbReference type="PANTHER" id="PTHR22683:SF1">
    <property type="entry name" value="TYPE VII SECRETION SYSTEM PROTEIN ESSC"/>
    <property type="match status" value="1"/>
</dbReference>
<feature type="transmembrane region" description="Helical" evidence="4">
    <location>
        <begin position="66"/>
        <end position="91"/>
    </location>
</feature>
<dbReference type="InterPro" id="IPR002543">
    <property type="entry name" value="FtsK_dom"/>
</dbReference>
<dbReference type="EMBL" id="DVMR01000044">
    <property type="protein sequence ID" value="HIU43722.1"/>
    <property type="molecule type" value="Genomic_DNA"/>
</dbReference>
<keyword evidence="2 3" id="KW-0067">ATP-binding</keyword>
<dbReference type="Pfam" id="PF01580">
    <property type="entry name" value="FtsK_SpoIIIE"/>
    <property type="match status" value="1"/>
</dbReference>
<feature type="domain" description="FtsK" evidence="5">
    <location>
        <begin position="207"/>
        <end position="396"/>
    </location>
</feature>
<dbReference type="AlphaFoldDB" id="A0A9D1LLP2"/>
<evidence type="ECO:0000256" key="1">
    <source>
        <dbReference type="ARBA" id="ARBA00022741"/>
    </source>
</evidence>
<dbReference type="InterPro" id="IPR050206">
    <property type="entry name" value="FtsK/SpoIIIE/SftA"/>
</dbReference>